<dbReference type="NCBIfam" id="NF001399">
    <property type="entry name" value="PRK00283.1"/>
    <property type="match status" value="1"/>
</dbReference>
<dbReference type="GO" id="GO:0015074">
    <property type="term" value="P:DNA integration"/>
    <property type="evidence" value="ECO:0007669"/>
    <property type="project" value="UniProtKB-KW"/>
</dbReference>
<dbReference type="eggNOG" id="COG4974">
    <property type="taxonomic scope" value="Bacteria"/>
</dbReference>
<dbReference type="PROSITE" id="PS51900">
    <property type="entry name" value="CB"/>
    <property type="match status" value="1"/>
</dbReference>
<dbReference type="Proteomes" id="UP000006852">
    <property type="component" value="Chromosome"/>
</dbReference>
<dbReference type="EMBL" id="CP002631">
    <property type="protein sequence ID" value="AEB14491.1"/>
    <property type="molecule type" value="Genomic_DNA"/>
</dbReference>
<dbReference type="InterPro" id="IPR010998">
    <property type="entry name" value="Integrase_recombinase_N"/>
</dbReference>
<sequence length="297" mass="33896">MEKKSLLQEFYSELLFVENHGKLTAETYLICVQEFLDYLEKNETPLEKVTVQSLLYYTAFRKTSGRKEITLAKDLSALRIFGSFLVRKKIWIENFAHEIGKPKVSRALPKVLEVEQVDSLLASIDVKKPLGIRDRALYEVIYSCGLRISEACSLLIANVHFDENLILVRGKGSKERLVPFGEDAAFWLKKWIFEIRPGFVGSRIIPEVFVNSKGNPISRKGIWKNFKAMGKKTGIEAKVHTLRHSFATHLLSGGADLRSVQELLGHSDLSTTQIYTHIDDSRLEESHRDFFPGHKTE</sequence>
<dbReference type="CDD" id="cd00798">
    <property type="entry name" value="INT_XerDC_C"/>
    <property type="match status" value="1"/>
</dbReference>
<protein>
    <submittedName>
        <fullName evidence="8">Tyrosine recombinase xerC</fullName>
    </submittedName>
</protein>
<reference evidence="8 9" key="1">
    <citation type="journal article" date="2011" name="Stand. Genomic Sci.">
        <title>Complete genome sequence of Treponema succinifaciens type strain (6091).</title>
        <authorList>
            <person name="Han C."/>
            <person name="Gronow S."/>
            <person name="Teshima H."/>
            <person name="Lapidus A."/>
            <person name="Nolan M."/>
            <person name="Lucas S."/>
            <person name="Hammon N."/>
            <person name="Deshpande S."/>
            <person name="Cheng J.F."/>
            <person name="Zeytun A."/>
            <person name="Tapia R."/>
            <person name="Goodwin L."/>
            <person name="Pitluck S."/>
            <person name="Liolios K."/>
            <person name="Pagani I."/>
            <person name="Ivanova N."/>
            <person name="Mavromatis K."/>
            <person name="Mikhailova N."/>
            <person name="Huntemann M."/>
            <person name="Pati A."/>
            <person name="Chen A."/>
            <person name="Palaniappan K."/>
            <person name="Land M."/>
            <person name="Hauser L."/>
            <person name="Brambilla E.M."/>
            <person name="Rohde M."/>
            <person name="Goker M."/>
            <person name="Woyke T."/>
            <person name="Bristow J."/>
            <person name="Eisen J.A."/>
            <person name="Markowitz V."/>
            <person name="Hugenholtz P."/>
            <person name="Kyrpides N.C."/>
            <person name="Klenk H.P."/>
            <person name="Detter J.C."/>
        </authorList>
    </citation>
    <scope>NUCLEOTIDE SEQUENCE [LARGE SCALE GENOMIC DNA]</scope>
    <source>
        <strain evidence="9">ATCC 33096 / DSM 2489 / 6091</strain>
    </source>
</reference>
<evidence type="ECO:0000256" key="4">
    <source>
        <dbReference type="ARBA" id="ARBA00023172"/>
    </source>
</evidence>
<dbReference type="InterPro" id="IPR013762">
    <property type="entry name" value="Integrase-like_cat_sf"/>
</dbReference>
<dbReference type="InterPro" id="IPR011010">
    <property type="entry name" value="DNA_brk_join_enz"/>
</dbReference>
<proteinExistence type="predicted"/>
<dbReference type="InterPro" id="IPR004107">
    <property type="entry name" value="Integrase_SAM-like_N"/>
</dbReference>
<keyword evidence="4" id="KW-0233">DNA recombination</keyword>
<feature type="domain" description="Tyr recombinase" evidence="6">
    <location>
        <begin position="107"/>
        <end position="288"/>
    </location>
</feature>
<dbReference type="InterPro" id="IPR044068">
    <property type="entry name" value="CB"/>
</dbReference>
<feature type="domain" description="Core-binding (CB)" evidence="7">
    <location>
        <begin position="1"/>
        <end position="86"/>
    </location>
</feature>
<keyword evidence="1" id="KW-0159">Chromosome partition</keyword>
<dbReference type="STRING" id="869209.Tresu_1591"/>
<keyword evidence="9" id="KW-1185">Reference proteome</keyword>
<evidence type="ECO:0000256" key="2">
    <source>
        <dbReference type="ARBA" id="ARBA00022908"/>
    </source>
</evidence>
<dbReference type="AlphaFoldDB" id="F2NVQ4"/>
<dbReference type="SUPFAM" id="SSF56349">
    <property type="entry name" value="DNA breaking-rejoining enzymes"/>
    <property type="match status" value="1"/>
</dbReference>
<organism evidence="8 9">
    <name type="scientific">Treponema succinifaciens (strain ATCC 33096 / DSM 2489 / 6091)</name>
    <dbReference type="NCBI Taxonomy" id="869209"/>
    <lineage>
        <taxon>Bacteria</taxon>
        <taxon>Pseudomonadati</taxon>
        <taxon>Spirochaetota</taxon>
        <taxon>Spirochaetia</taxon>
        <taxon>Spirochaetales</taxon>
        <taxon>Treponemataceae</taxon>
        <taxon>Treponema</taxon>
    </lineage>
</organism>
<dbReference type="KEGG" id="tsu:Tresu_1591"/>
<dbReference type="GO" id="GO:0007059">
    <property type="term" value="P:chromosome segregation"/>
    <property type="evidence" value="ECO:0007669"/>
    <property type="project" value="UniProtKB-KW"/>
</dbReference>
<keyword evidence="2" id="KW-0229">DNA integration</keyword>
<dbReference type="Gene3D" id="1.10.150.130">
    <property type="match status" value="1"/>
</dbReference>
<dbReference type="PANTHER" id="PTHR30349:SF81">
    <property type="entry name" value="TYROSINE RECOMBINASE XERC"/>
    <property type="match status" value="1"/>
</dbReference>
<dbReference type="GeneID" id="302998750"/>
<evidence type="ECO:0000259" key="6">
    <source>
        <dbReference type="PROSITE" id="PS51898"/>
    </source>
</evidence>
<dbReference type="InterPro" id="IPR050090">
    <property type="entry name" value="Tyrosine_recombinase_XerCD"/>
</dbReference>
<evidence type="ECO:0000259" key="7">
    <source>
        <dbReference type="PROSITE" id="PS51900"/>
    </source>
</evidence>
<gene>
    <name evidence="8" type="ordered locus">Tresu_1591</name>
</gene>
<dbReference type="RefSeq" id="WP_013701773.1">
    <property type="nucleotide sequence ID" value="NC_015385.1"/>
</dbReference>
<dbReference type="InterPro" id="IPR002104">
    <property type="entry name" value="Integrase_catalytic"/>
</dbReference>
<name>F2NVQ4_TRES6</name>
<evidence type="ECO:0000313" key="8">
    <source>
        <dbReference type="EMBL" id="AEB14491.1"/>
    </source>
</evidence>
<evidence type="ECO:0000256" key="1">
    <source>
        <dbReference type="ARBA" id="ARBA00022829"/>
    </source>
</evidence>
<dbReference type="HOGENOM" id="CLU_027562_9_0_12"/>
<evidence type="ECO:0000256" key="3">
    <source>
        <dbReference type="ARBA" id="ARBA00023125"/>
    </source>
</evidence>
<dbReference type="PROSITE" id="PS51898">
    <property type="entry name" value="TYR_RECOMBINASE"/>
    <property type="match status" value="1"/>
</dbReference>
<dbReference type="Pfam" id="PF00589">
    <property type="entry name" value="Phage_integrase"/>
    <property type="match status" value="1"/>
</dbReference>
<reference evidence="9" key="2">
    <citation type="submission" date="2011-04" db="EMBL/GenBank/DDBJ databases">
        <title>The complete genome of chromosome of Treponema succinifaciens DSM 2489.</title>
        <authorList>
            <person name="Lucas S."/>
            <person name="Copeland A."/>
            <person name="Lapidus A."/>
            <person name="Bruce D."/>
            <person name="Goodwin L."/>
            <person name="Pitluck S."/>
            <person name="Peters L."/>
            <person name="Kyrpides N."/>
            <person name="Mavromatis K."/>
            <person name="Ivanova N."/>
            <person name="Ovchinnikova G."/>
            <person name="Teshima H."/>
            <person name="Detter J.C."/>
            <person name="Tapia R."/>
            <person name="Han C."/>
            <person name="Land M."/>
            <person name="Hauser L."/>
            <person name="Markowitz V."/>
            <person name="Cheng J.-F."/>
            <person name="Hugenholtz P."/>
            <person name="Woyke T."/>
            <person name="Wu D."/>
            <person name="Gronow S."/>
            <person name="Wellnitz S."/>
            <person name="Brambilla E."/>
            <person name="Klenk H.-P."/>
            <person name="Eisen J.A."/>
        </authorList>
    </citation>
    <scope>NUCLEOTIDE SEQUENCE [LARGE SCALE GENOMIC DNA]</scope>
    <source>
        <strain evidence="9">ATCC 33096 / DSM 2489 / 6091</strain>
    </source>
</reference>
<evidence type="ECO:0000256" key="5">
    <source>
        <dbReference type="PROSITE-ProRule" id="PRU01248"/>
    </source>
</evidence>
<accession>F2NVQ4</accession>
<dbReference type="PANTHER" id="PTHR30349">
    <property type="entry name" value="PHAGE INTEGRASE-RELATED"/>
    <property type="match status" value="1"/>
</dbReference>
<dbReference type="Pfam" id="PF02899">
    <property type="entry name" value="Phage_int_SAM_1"/>
    <property type="match status" value="1"/>
</dbReference>
<keyword evidence="3 5" id="KW-0238">DNA-binding</keyword>
<evidence type="ECO:0000313" key="9">
    <source>
        <dbReference type="Proteomes" id="UP000006852"/>
    </source>
</evidence>
<dbReference type="GO" id="GO:0006310">
    <property type="term" value="P:DNA recombination"/>
    <property type="evidence" value="ECO:0007669"/>
    <property type="project" value="UniProtKB-KW"/>
</dbReference>
<dbReference type="Gene3D" id="1.10.443.10">
    <property type="entry name" value="Intergrase catalytic core"/>
    <property type="match status" value="1"/>
</dbReference>
<dbReference type="GO" id="GO:0003677">
    <property type="term" value="F:DNA binding"/>
    <property type="evidence" value="ECO:0007669"/>
    <property type="project" value="UniProtKB-UniRule"/>
</dbReference>
<dbReference type="OrthoDB" id="341301at2"/>